<evidence type="ECO:0000313" key="16">
    <source>
        <dbReference type="Proteomes" id="UP000460718"/>
    </source>
</evidence>
<evidence type="ECO:0000313" key="7">
    <source>
        <dbReference type="EMBL" id="KAE9208360.1"/>
    </source>
</evidence>
<feature type="region of interest" description="Disordered" evidence="1">
    <location>
        <begin position="42"/>
        <end position="87"/>
    </location>
</feature>
<dbReference type="EMBL" id="QXFW01001082">
    <property type="protein sequence ID" value="KAE8996903.1"/>
    <property type="molecule type" value="Genomic_DNA"/>
</dbReference>
<organism evidence="7 13">
    <name type="scientific">Phytophthora fragariae</name>
    <dbReference type="NCBI Taxonomy" id="53985"/>
    <lineage>
        <taxon>Eukaryota</taxon>
        <taxon>Sar</taxon>
        <taxon>Stramenopiles</taxon>
        <taxon>Oomycota</taxon>
        <taxon>Peronosporomycetes</taxon>
        <taxon>Peronosporales</taxon>
        <taxon>Peronosporaceae</taxon>
        <taxon>Phytophthora</taxon>
    </lineage>
</organism>
<dbReference type="Proteomes" id="UP000486351">
    <property type="component" value="Unassembled WGS sequence"/>
</dbReference>
<evidence type="ECO:0000313" key="10">
    <source>
        <dbReference type="Proteomes" id="UP000429523"/>
    </source>
</evidence>
<evidence type="ECO:0000313" key="3">
    <source>
        <dbReference type="EMBL" id="KAE8996903.1"/>
    </source>
</evidence>
<dbReference type="AlphaFoldDB" id="A0A6A3XW64"/>
<comment type="caution">
    <text evidence="7">The sequence shown here is derived from an EMBL/GenBank/DDBJ whole genome shotgun (WGS) entry which is preliminary data.</text>
</comment>
<dbReference type="Proteomes" id="UP000440732">
    <property type="component" value="Unassembled WGS sequence"/>
</dbReference>
<dbReference type="Proteomes" id="UP000429523">
    <property type="component" value="Unassembled WGS sequence"/>
</dbReference>
<name>A0A6A3XW64_9STRA</name>
<dbReference type="EMBL" id="QXFZ01001346">
    <property type="protein sequence ID" value="KAE9092198.1"/>
    <property type="molecule type" value="Genomic_DNA"/>
</dbReference>
<evidence type="ECO:0000313" key="12">
    <source>
        <dbReference type="Proteomes" id="UP000437068"/>
    </source>
</evidence>
<dbReference type="EMBL" id="QXFY01001373">
    <property type="protein sequence ID" value="KAE9319552.1"/>
    <property type="molecule type" value="Genomic_DNA"/>
</dbReference>
<proteinExistence type="predicted"/>
<feature type="compositionally biased region" description="Acidic residues" evidence="1">
    <location>
        <begin position="74"/>
        <end position="85"/>
    </location>
</feature>
<dbReference type="Proteomes" id="UP000460718">
    <property type="component" value="Unassembled WGS sequence"/>
</dbReference>
<evidence type="ECO:0000313" key="17">
    <source>
        <dbReference type="Proteomes" id="UP000486351"/>
    </source>
</evidence>
<evidence type="ECO:0000313" key="15">
    <source>
        <dbReference type="Proteomes" id="UP000441208"/>
    </source>
</evidence>
<dbReference type="Proteomes" id="UP000440367">
    <property type="component" value="Unassembled WGS sequence"/>
</dbReference>
<dbReference type="Proteomes" id="UP000437068">
    <property type="component" value="Unassembled WGS sequence"/>
</dbReference>
<evidence type="ECO:0000313" key="6">
    <source>
        <dbReference type="EMBL" id="KAE9196617.1"/>
    </source>
</evidence>
<dbReference type="EMBL" id="QXGD01001343">
    <property type="protein sequence ID" value="KAE9208360.1"/>
    <property type="molecule type" value="Genomic_DNA"/>
</dbReference>
<protein>
    <submittedName>
        <fullName evidence="7">Uncharacterized protein</fullName>
    </submittedName>
</protein>
<dbReference type="EMBL" id="QXGA01001051">
    <property type="protein sequence ID" value="KAE9130617.1"/>
    <property type="molecule type" value="Genomic_DNA"/>
</dbReference>
<evidence type="ECO:0000313" key="11">
    <source>
        <dbReference type="Proteomes" id="UP000433483"/>
    </source>
</evidence>
<evidence type="ECO:0000313" key="14">
    <source>
        <dbReference type="Proteomes" id="UP000440732"/>
    </source>
</evidence>
<dbReference type="OrthoDB" id="10349489at2759"/>
<dbReference type="Proteomes" id="UP000433483">
    <property type="component" value="Unassembled WGS sequence"/>
</dbReference>
<keyword evidence="11" id="KW-1185">Reference proteome</keyword>
<evidence type="ECO:0000313" key="5">
    <source>
        <dbReference type="EMBL" id="KAE9130617.1"/>
    </source>
</evidence>
<dbReference type="EMBL" id="QXGF01001379">
    <property type="protein sequence ID" value="KAE8930446.1"/>
    <property type="molecule type" value="Genomic_DNA"/>
</dbReference>
<dbReference type="Proteomes" id="UP000441208">
    <property type="component" value="Unassembled WGS sequence"/>
</dbReference>
<evidence type="ECO:0000313" key="13">
    <source>
        <dbReference type="Proteomes" id="UP000440367"/>
    </source>
</evidence>
<evidence type="ECO:0000313" key="9">
    <source>
        <dbReference type="EMBL" id="KAE9319552.1"/>
    </source>
</evidence>
<evidence type="ECO:0000313" key="4">
    <source>
        <dbReference type="EMBL" id="KAE9092198.1"/>
    </source>
</evidence>
<dbReference type="EMBL" id="QXGE01001077">
    <property type="protein sequence ID" value="KAE9298206.1"/>
    <property type="molecule type" value="Genomic_DNA"/>
</dbReference>
<sequence>MSDCPCGMPFPTTDKCSECGRAAHVYCMDDSNTVCKWCLKSTSGKRKARQEGQTTANKKTKASKSTKSASDASSDTESELSETESIETVAVDTSQTLQLQRLKLLRLCAKVAKYQARAHEYKAKTMEAHFAAETFAALLKLQTRGVSESDINSCLPSL</sequence>
<gene>
    <name evidence="8" type="ORF">PF001_g16041</name>
    <name evidence="7" type="ORF">PF002_g19421</name>
    <name evidence="6" type="ORF">PF005_g16801</name>
    <name evidence="5" type="ORF">PF006_g15719</name>
    <name evidence="4" type="ORF">PF007_g18610</name>
    <name evidence="9" type="ORF">PF008_g18248</name>
    <name evidence="2" type="ORF">PF009_g19466</name>
    <name evidence="3" type="ORF">PF011_g15711</name>
</gene>
<evidence type="ECO:0000313" key="2">
    <source>
        <dbReference type="EMBL" id="KAE8930446.1"/>
    </source>
</evidence>
<evidence type="ECO:0000256" key="1">
    <source>
        <dbReference type="SAM" id="MobiDB-lite"/>
    </source>
</evidence>
<accession>A0A6A3XW64</accession>
<dbReference type="EMBL" id="QXGB01001121">
    <property type="protein sequence ID" value="KAE9196617.1"/>
    <property type="molecule type" value="Genomic_DNA"/>
</dbReference>
<reference evidence="10 11" key="1">
    <citation type="submission" date="2018-08" db="EMBL/GenBank/DDBJ databases">
        <title>Genomic investigation of the strawberry pathogen Phytophthora fragariae indicates pathogenicity is determined by transcriptional variation in three key races.</title>
        <authorList>
            <person name="Adams T.M."/>
            <person name="Armitage A.D."/>
            <person name="Sobczyk M.K."/>
            <person name="Bates H.J."/>
            <person name="Dunwell J.M."/>
            <person name="Nellist C.F."/>
            <person name="Harrison R.J."/>
        </authorList>
    </citation>
    <scope>NUCLEOTIDE SEQUENCE [LARGE SCALE GENOMIC DNA]</scope>
    <source>
        <strain evidence="8 12">A4</strain>
        <strain evidence="7 13">BC-1</strain>
        <strain evidence="6 11">NOV-27</strain>
        <strain evidence="5 14">NOV-5</strain>
        <strain evidence="4 15">NOV-71</strain>
        <strain evidence="9 17">NOV-77</strain>
        <strain evidence="2 10">NOV-9</strain>
        <strain evidence="3 16">SCRP245</strain>
    </source>
</reference>
<evidence type="ECO:0000313" key="8">
    <source>
        <dbReference type="EMBL" id="KAE9298206.1"/>
    </source>
</evidence>